<feature type="compositionally biased region" description="Acidic residues" evidence="3">
    <location>
        <begin position="537"/>
        <end position="550"/>
    </location>
</feature>
<evidence type="ECO:0000256" key="3">
    <source>
        <dbReference type="SAM" id="MobiDB-lite"/>
    </source>
</evidence>
<sequence length="832" mass="87657">MADSFNGPALAPPASTKNQSQTSSPTLTLSVGIGNTTPVPGFPSPSSSFVPPPVVTPIEFATVKDKRKDENSRKNSKAGLANVATKSKSQLDTKQNTSTSAVDPNSIISPTTPTPNSLHRQRSFPNSESFSEVAAPLIELPTELPTDDETHNWSSHSAAKAFGAAASWDTQSPIIPTPPFSKQTSHASHSLPKTPVRTPSNPPTPSSPGFHFPPSASSRKPNRDSTMSNFSTSSVASTRSTTSLKSNRPAPPSPALSRRTSGTGVGAAASPVAKRFSAGPGGIPASGVVERSHSLRTSPTVSRNHSNSPKAALPMSSHPHRFSSPAFRRDSSTMSVPAPLPLTPVPGSATLPPVSASLLSGDLSSAGLSSAGLSSAALRTATTASTALTKGKGTGTASQMRKPIRIRDYAYVPREEEFLDADARTLRENDPQFLGFGADGKGLHVPTPNRVKVLNKALLTATNLSTISSNLNTAYTMWKTSYKRDRKERKAVVKRRAKETKRERAQARYSMNSVRSVGSTSSTASSVSSTSSRSEVSDVDEREDDDEDDGMGGWAGFRFGLARLSWGFSNSGASGSTGTSVTTSTSASKIATNTPNGPSASNTSNNANSGPSSNAFPSRLDLDRNFGIDATSSESGDESSNNSTDTEGEQFHDAPSSHLRHADLDFGLDLEGRGIDSPSPLDYDRVYGYDEDAYGQIPNSAFPSASPYPGSGDGYGYEDDSLDSIGEGELIPGQYRALYSFEPEGPSEMKLTEGEIVMVVGRGGGGGWAVVVDKYTEHSPRDVEAGGSTNPNVTSKYALVPESYLELIQPDEVADKEVKEEKGTVTTPEVRQ</sequence>
<organism evidence="5 6">
    <name type="scientific">Lentinula lateritia</name>
    <dbReference type="NCBI Taxonomy" id="40482"/>
    <lineage>
        <taxon>Eukaryota</taxon>
        <taxon>Fungi</taxon>
        <taxon>Dikarya</taxon>
        <taxon>Basidiomycota</taxon>
        <taxon>Agaricomycotina</taxon>
        <taxon>Agaricomycetes</taxon>
        <taxon>Agaricomycetidae</taxon>
        <taxon>Agaricales</taxon>
        <taxon>Marasmiineae</taxon>
        <taxon>Omphalotaceae</taxon>
        <taxon>Lentinula</taxon>
    </lineage>
</organism>
<feature type="compositionally biased region" description="Basic and acidic residues" evidence="3">
    <location>
        <begin position="813"/>
        <end position="823"/>
    </location>
</feature>
<feature type="compositionally biased region" description="Polar residues" evidence="3">
    <location>
        <begin position="84"/>
        <end position="103"/>
    </location>
</feature>
<feature type="compositionally biased region" description="Basic and acidic residues" evidence="3">
    <location>
        <begin position="62"/>
        <end position="73"/>
    </location>
</feature>
<dbReference type="Proteomes" id="UP001150217">
    <property type="component" value="Unassembled WGS sequence"/>
</dbReference>
<feature type="compositionally biased region" description="Low complexity" evidence="3">
    <location>
        <begin position="225"/>
        <end position="248"/>
    </location>
</feature>
<feature type="region of interest" description="Disordered" evidence="3">
    <location>
        <begin position="489"/>
        <end position="552"/>
    </location>
</feature>
<comment type="caution">
    <text evidence="5">The sequence shown here is derived from an EMBL/GenBank/DDBJ whole genome shotgun (WGS) entry which is preliminary data.</text>
</comment>
<name>A0ABQ8VX90_9AGAR</name>
<keyword evidence="1 2" id="KW-0728">SH3 domain</keyword>
<evidence type="ECO:0000313" key="5">
    <source>
        <dbReference type="EMBL" id="KAJ4501007.1"/>
    </source>
</evidence>
<dbReference type="SMART" id="SM00326">
    <property type="entry name" value="SH3"/>
    <property type="match status" value="1"/>
</dbReference>
<dbReference type="Gene3D" id="2.30.30.40">
    <property type="entry name" value="SH3 Domains"/>
    <property type="match status" value="1"/>
</dbReference>
<evidence type="ECO:0000259" key="4">
    <source>
        <dbReference type="PROSITE" id="PS50002"/>
    </source>
</evidence>
<gene>
    <name evidence="5" type="ORF">C8R41DRAFT_977052</name>
</gene>
<feature type="compositionally biased region" description="Polar residues" evidence="3">
    <location>
        <begin position="295"/>
        <end position="309"/>
    </location>
</feature>
<feature type="region of interest" description="Disordered" evidence="3">
    <location>
        <begin position="811"/>
        <end position="832"/>
    </location>
</feature>
<dbReference type="PROSITE" id="PS50002">
    <property type="entry name" value="SH3"/>
    <property type="match status" value="1"/>
</dbReference>
<keyword evidence="6" id="KW-1185">Reference proteome</keyword>
<feature type="compositionally biased region" description="Low complexity" evidence="3">
    <location>
        <begin position="631"/>
        <end position="645"/>
    </location>
</feature>
<proteinExistence type="predicted"/>
<feature type="compositionally biased region" description="Low complexity" evidence="3">
    <location>
        <begin position="19"/>
        <end position="49"/>
    </location>
</feature>
<reference evidence="5" key="1">
    <citation type="submission" date="2022-08" db="EMBL/GenBank/DDBJ databases">
        <title>A Global Phylogenomic Analysis of the Shiitake Genus Lentinula.</title>
        <authorList>
            <consortium name="DOE Joint Genome Institute"/>
            <person name="Sierra-Patev S."/>
            <person name="Min B."/>
            <person name="Naranjo-Ortiz M."/>
            <person name="Looney B."/>
            <person name="Konkel Z."/>
            <person name="Slot J.C."/>
            <person name="Sakamoto Y."/>
            <person name="Steenwyk J.L."/>
            <person name="Rokas A."/>
            <person name="Carro J."/>
            <person name="Camarero S."/>
            <person name="Ferreira P."/>
            <person name="Molpeceres G."/>
            <person name="Ruiz-Duenas F.J."/>
            <person name="Serrano A."/>
            <person name="Henrissat B."/>
            <person name="Drula E."/>
            <person name="Hughes K.W."/>
            <person name="Mata J.L."/>
            <person name="Ishikawa N.K."/>
            <person name="Vargas-Isla R."/>
            <person name="Ushijima S."/>
            <person name="Smith C.A."/>
            <person name="Ahrendt S."/>
            <person name="Andreopoulos W."/>
            <person name="He G."/>
            <person name="Labutti K."/>
            <person name="Lipzen A."/>
            <person name="Ng V."/>
            <person name="Riley R."/>
            <person name="Sandor L."/>
            <person name="Barry K."/>
            <person name="Martinez A.T."/>
            <person name="Xiao Y."/>
            <person name="Gibbons J.G."/>
            <person name="Terashima K."/>
            <person name="Grigoriev I.V."/>
            <person name="Hibbett D.S."/>
        </authorList>
    </citation>
    <scope>NUCLEOTIDE SEQUENCE</scope>
    <source>
        <strain evidence="5">RHP3577 ss4</strain>
    </source>
</reference>
<feature type="compositionally biased region" description="Low complexity" evidence="3">
    <location>
        <begin position="570"/>
        <end position="615"/>
    </location>
</feature>
<accession>A0ABQ8VX90</accession>
<evidence type="ECO:0000256" key="2">
    <source>
        <dbReference type="PROSITE-ProRule" id="PRU00192"/>
    </source>
</evidence>
<protein>
    <recommendedName>
        <fullName evidence="4">SH3 domain-containing protein</fullName>
    </recommendedName>
</protein>
<feature type="region of interest" description="Disordered" evidence="3">
    <location>
        <begin position="570"/>
        <end position="657"/>
    </location>
</feature>
<feature type="compositionally biased region" description="Low complexity" evidence="3">
    <location>
        <begin position="154"/>
        <end position="167"/>
    </location>
</feature>
<dbReference type="EMBL" id="JANVFT010000003">
    <property type="protein sequence ID" value="KAJ4501007.1"/>
    <property type="molecule type" value="Genomic_DNA"/>
</dbReference>
<evidence type="ECO:0000256" key="1">
    <source>
        <dbReference type="ARBA" id="ARBA00022443"/>
    </source>
</evidence>
<feature type="compositionally biased region" description="Low complexity" evidence="3">
    <location>
        <begin position="104"/>
        <end position="117"/>
    </location>
</feature>
<feature type="compositionally biased region" description="Low complexity" evidence="3">
    <location>
        <begin position="513"/>
        <end position="534"/>
    </location>
</feature>
<dbReference type="InterPro" id="IPR036028">
    <property type="entry name" value="SH3-like_dom_sf"/>
</dbReference>
<feature type="domain" description="SH3" evidence="4">
    <location>
        <begin position="730"/>
        <end position="810"/>
    </location>
</feature>
<dbReference type="InterPro" id="IPR001452">
    <property type="entry name" value="SH3_domain"/>
</dbReference>
<evidence type="ECO:0000313" key="6">
    <source>
        <dbReference type="Proteomes" id="UP001150217"/>
    </source>
</evidence>
<dbReference type="Pfam" id="PF00018">
    <property type="entry name" value="SH3_1"/>
    <property type="match status" value="1"/>
</dbReference>
<feature type="region of interest" description="Disordered" evidence="3">
    <location>
        <begin position="1"/>
        <end position="335"/>
    </location>
</feature>
<dbReference type="SUPFAM" id="SSF50044">
    <property type="entry name" value="SH3-domain"/>
    <property type="match status" value="1"/>
</dbReference>
<feature type="compositionally biased region" description="Polar residues" evidence="3">
    <location>
        <begin position="168"/>
        <end position="188"/>
    </location>
</feature>